<dbReference type="GO" id="GO:0015990">
    <property type="term" value="P:electron transport coupled proton transport"/>
    <property type="evidence" value="ECO:0007669"/>
    <property type="project" value="TreeGrafter"/>
</dbReference>
<feature type="transmembrane region" description="Helical" evidence="7">
    <location>
        <begin position="219"/>
        <end position="244"/>
    </location>
</feature>
<feature type="domain" description="NADH:quinone oxidoreductase/Mrp antiporter transmembrane" evidence="8">
    <location>
        <begin position="132"/>
        <end position="430"/>
    </location>
</feature>
<feature type="transmembrane region" description="Helical" evidence="7">
    <location>
        <begin position="420"/>
        <end position="440"/>
    </location>
</feature>
<dbReference type="NCBIfam" id="TIGR01972">
    <property type="entry name" value="NDH_I_M"/>
    <property type="match status" value="1"/>
</dbReference>
<dbReference type="Pfam" id="PF00361">
    <property type="entry name" value="Proton_antipo_M"/>
    <property type="match status" value="1"/>
</dbReference>
<feature type="transmembrane region" description="Helical" evidence="7">
    <location>
        <begin position="383"/>
        <end position="400"/>
    </location>
</feature>
<sequence>MLGFPILTIVTFLPTIGAILIALFLNKENTKAIKYSAFFIAVVDFILSLPLWFYYDPTTWKMQFEESVSWIPSLGIRYAVGIDGISLVLVLLTTLLGFIAIWSSFEAIKHREKEYYVLLLLLQTGMLGVFIAEDFFLFYVFWEVMLVPMYFLIGVWGGPRKLYAAIKFFLYTLAGSVLMLVAILALYFYNHKVNGVWTFDIQSYHQLASYIAAHTSKTWQYLLAIAFFLGFAIKVPMFPFHTWLPDAHVEAPTAGSVILAGVLLKMGTYGFLRFLLPIFPDATKALLPYFVFLAIVGIIYGALVALIQKDMKKLVAYSSVSHLGMCMLGLFALNPNGINGSIIQMINHGISTGALFLIVGIVYERKHTRLIKEYGGLSKIMPVYATVFMIMTLSSIGLPGLNGFVGEFTILAGAFQAKPIWAIVATSGIVLGAAYMLWLYQRVMFNEVSEENLELHKKGVLKDLTPREVAYFMPLILLAFWIGLYPKPLFRALEAPVNHLVEQVEPGFFSREQVKFDLNKAKKEIEKEAEEGHHE</sequence>
<evidence type="ECO:0000256" key="6">
    <source>
        <dbReference type="RuleBase" id="RU000320"/>
    </source>
</evidence>
<organism evidence="9 10">
    <name type="scientific">Thermotomaculum hydrothermale</name>
    <dbReference type="NCBI Taxonomy" id="981385"/>
    <lineage>
        <taxon>Bacteria</taxon>
        <taxon>Pseudomonadati</taxon>
        <taxon>Acidobacteriota</taxon>
        <taxon>Holophagae</taxon>
        <taxon>Thermotomaculales</taxon>
        <taxon>Thermotomaculaceae</taxon>
        <taxon>Thermotomaculum</taxon>
    </lineage>
</organism>
<feature type="transmembrane region" description="Helical" evidence="7">
    <location>
        <begin position="168"/>
        <end position="189"/>
    </location>
</feature>
<accession>A0A7R6PP31</accession>
<evidence type="ECO:0000256" key="5">
    <source>
        <dbReference type="ARBA" id="ARBA00023136"/>
    </source>
</evidence>
<dbReference type="GO" id="GO:0042773">
    <property type="term" value="P:ATP synthesis coupled electron transport"/>
    <property type="evidence" value="ECO:0007669"/>
    <property type="project" value="InterPro"/>
</dbReference>
<reference evidence="9 10" key="1">
    <citation type="journal article" date="2012" name="Extremophiles">
        <title>Thermotomaculum hydrothermale gen. nov., sp. nov., a novel heterotrophic thermophile within the phylum Acidobacteria from a deep-sea hydrothermal vent chimney in the Southern Okinawa Trough.</title>
        <authorList>
            <person name="Izumi H."/>
            <person name="Nunoura T."/>
            <person name="Miyazaki M."/>
            <person name="Mino S."/>
            <person name="Toki T."/>
            <person name="Takai K."/>
            <person name="Sako Y."/>
            <person name="Sawabe T."/>
            <person name="Nakagawa S."/>
        </authorList>
    </citation>
    <scope>NUCLEOTIDE SEQUENCE [LARGE SCALE GENOMIC DNA]</scope>
    <source>
        <strain evidence="9 10">AC55</strain>
    </source>
</reference>
<dbReference type="InterPro" id="IPR003918">
    <property type="entry name" value="NADH_UbQ_OxRdtase"/>
</dbReference>
<name>A0A7R6PP31_9BACT</name>
<feature type="transmembrane region" description="Helical" evidence="7">
    <location>
        <begin position="115"/>
        <end position="132"/>
    </location>
</feature>
<feature type="transmembrane region" description="Helical" evidence="7">
    <location>
        <begin position="6"/>
        <end position="25"/>
    </location>
</feature>
<evidence type="ECO:0000259" key="8">
    <source>
        <dbReference type="Pfam" id="PF00361"/>
    </source>
</evidence>
<keyword evidence="4 7" id="KW-1133">Transmembrane helix</keyword>
<comment type="similarity">
    <text evidence="2">Belongs to the complex I subunit 4 family.</text>
</comment>
<keyword evidence="5 7" id="KW-0472">Membrane</keyword>
<dbReference type="GO" id="GO:0012505">
    <property type="term" value="C:endomembrane system"/>
    <property type="evidence" value="ECO:0007669"/>
    <property type="project" value="UniProtKB-SubCell"/>
</dbReference>
<dbReference type="PANTHER" id="PTHR43507">
    <property type="entry name" value="NADH-UBIQUINONE OXIDOREDUCTASE CHAIN 4"/>
    <property type="match status" value="1"/>
</dbReference>
<dbReference type="GO" id="GO:0003954">
    <property type="term" value="F:NADH dehydrogenase activity"/>
    <property type="evidence" value="ECO:0007669"/>
    <property type="project" value="TreeGrafter"/>
</dbReference>
<dbReference type="GO" id="GO:0016020">
    <property type="term" value="C:membrane"/>
    <property type="evidence" value="ECO:0007669"/>
    <property type="project" value="UniProtKB-SubCell"/>
</dbReference>
<evidence type="ECO:0000313" key="10">
    <source>
        <dbReference type="Proteomes" id="UP000595564"/>
    </source>
</evidence>
<evidence type="ECO:0000313" key="9">
    <source>
        <dbReference type="EMBL" id="BBB33218.1"/>
    </source>
</evidence>
<keyword evidence="3 6" id="KW-0812">Transmembrane</keyword>
<gene>
    <name evidence="9" type="ORF">TTHT_1748</name>
</gene>
<dbReference type="PRINTS" id="PR01437">
    <property type="entry name" value="NUOXDRDTASE4"/>
</dbReference>
<dbReference type="PANTHER" id="PTHR43507:SF1">
    <property type="entry name" value="NADH-UBIQUINONE OXIDOREDUCTASE CHAIN 4"/>
    <property type="match status" value="1"/>
</dbReference>
<keyword evidence="9" id="KW-0560">Oxidoreductase</keyword>
<feature type="transmembrane region" description="Helical" evidence="7">
    <location>
        <begin position="469"/>
        <end position="486"/>
    </location>
</feature>
<dbReference type="Proteomes" id="UP000595564">
    <property type="component" value="Chromosome"/>
</dbReference>
<feature type="transmembrane region" description="Helical" evidence="7">
    <location>
        <begin position="37"/>
        <end position="55"/>
    </location>
</feature>
<dbReference type="AlphaFoldDB" id="A0A7R6PP31"/>
<evidence type="ECO:0000256" key="1">
    <source>
        <dbReference type="ARBA" id="ARBA00004127"/>
    </source>
</evidence>
<feature type="transmembrane region" description="Helical" evidence="7">
    <location>
        <begin position="345"/>
        <end position="363"/>
    </location>
</feature>
<feature type="transmembrane region" description="Helical" evidence="7">
    <location>
        <begin position="285"/>
        <end position="307"/>
    </location>
</feature>
<proteinExistence type="inferred from homology"/>
<evidence type="ECO:0000256" key="3">
    <source>
        <dbReference type="ARBA" id="ARBA00022692"/>
    </source>
</evidence>
<protein>
    <submittedName>
        <fullName evidence="9">NADH-quinone oxidoreductase subunit M</fullName>
        <ecNumber evidence="9">1.6.5.3</ecNumber>
    </submittedName>
</protein>
<dbReference type="InterPro" id="IPR001750">
    <property type="entry name" value="ND/Mrp_TM"/>
</dbReference>
<dbReference type="GO" id="GO:0048039">
    <property type="term" value="F:ubiquinone binding"/>
    <property type="evidence" value="ECO:0007669"/>
    <property type="project" value="TreeGrafter"/>
</dbReference>
<feature type="transmembrane region" description="Helical" evidence="7">
    <location>
        <begin position="314"/>
        <end position="333"/>
    </location>
</feature>
<comment type="subcellular location">
    <subcellularLocation>
        <location evidence="1">Endomembrane system</location>
        <topology evidence="1">Multi-pass membrane protein</topology>
    </subcellularLocation>
    <subcellularLocation>
        <location evidence="6">Membrane</location>
        <topology evidence="6">Multi-pass membrane protein</topology>
    </subcellularLocation>
</comment>
<feature type="transmembrane region" description="Helical" evidence="7">
    <location>
        <begin position="75"/>
        <end position="103"/>
    </location>
</feature>
<keyword evidence="10" id="KW-1185">Reference proteome</keyword>
<dbReference type="EC" id="1.6.5.3" evidence="9"/>
<evidence type="ECO:0000256" key="7">
    <source>
        <dbReference type="SAM" id="Phobius"/>
    </source>
</evidence>
<feature type="transmembrane region" description="Helical" evidence="7">
    <location>
        <begin position="256"/>
        <end position="279"/>
    </location>
</feature>
<feature type="transmembrane region" description="Helical" evidence="7">
    <location>
        <begin position="138"/>
        <end position="156"/>
    </location>
</feature>
<dbReference type="InterPro" id="IPR010227">
    <property type="entry name" value="NADH_Q_OxRdtase_chainM/4"/>
</dbReference>
<dbReference type="GO" id="GO:0008137">
    <property type="term" value="F:NADH dehydrogenase (ubiquinone) activity"/>
    <property type="evidence" value="ECO:0007669"/>
    <property type="project" value="InterPro"/>
</dbReference>
<dbReference type="EMBL" id="AP017470">
    <property type="protein sequence ID" value="BBB33218.1"/>
    <property type="molecule type" value="Genomic_DNA"/>
</dbReference>
<evidence type="ECO:0000256" key="2">
    <source>
        <dbReference type="ARBA" id="ARBA00009025"/>
    </source>
</evidence>
<evidence type="ECO:0000256" key="4">
    <source>
        <dbReference type="ARBA" id="ARBA00022989"/>
    </source>
</evidence>
<dbReference type="KEGG" id="thyd:TTHT_1748"/>